<evidence type="ECO:0000313" key="3">
    <source>
        <dbReference type="Proteomes" id="UP000462212"/>
    </source>
</evidence>
<feature type="transmembrane region" description="Helical" evidence="1">
    <location>
        <begin position="187"/>
        <end position="210"/>
    </location>
</feature>
<keyword evidence="1" id="KW-0812">Transmembrane</keyword>
<dbReference type="OrthoDB" id="5086500at2759"/>
<gene>
    <name evidence="2" type="ORF">LSUB1_G006616</name>
</gene>
<keyword evidence="1" id="KW-0472">Membrane</keyword>
<protein>
    <submittedName>
        <fullName evidence="2">Uncharacterized protein</fullName>
    </submittedName>
</protein>
<keyword evidence="1" id="KW-1133">Transmembrane helix</keyword>
<dbReference type="PANTHER" id="PTHR34414:SF1">
    <property type="entry name" value="SUBTILISIN-LIKE SERINE PROTEASE"/>
    <property type="match status" value="1"/>
</dbReference>
<accession>A0A8H8RFD7</accession>
<reference evidence="2 3" key="1">
    <citation type="submission" date="2018-05" db="EMBL/GenBank/DDBJ databases">
        <title>Genome sequencing and assembly of the regulated plant pathogen Lachnellula willkommii and related sister species for the development of diagnostic species identification markers.</title>
        <authorList>
            <person name="Giroux E."/>
            <person name="Bilodeau G."/>
        </authorList>
    </citation>
    <scope>NUCLEOTIDE SEQUENCE [LARGE SCALE GENOMIC DNA]</scope>
    <source>
        <strain evidence="2 3">CBS 197.66</strain>
    </source>
</reference>
<evidence type="ECO:0000256" key="1">
    <source>
        <dbReference type="SAM" id="Phobius"/>
    </source>
</evidence>
<dbReference type="Proteomes" id="UP000462212">
    <property type="component" value="Unassembled WGS sequence"/>
</dbReference>
<dbReference type="Pfam" id="PF20246">
    <property type="entry name" value="DUF6601"/>
    <property type="match status" value="1"/>
</dbReference>
<dbReference type="AlphaFoldDB" id="A0A8H8RFD7"/>
<feature type="non-terminal residue" evidence="2">
    <location>
        <position position="1"/>
    </location>
</feature>
<comment type="caution">
    <text evidence="2">The sequence shown here is derived from an EMBL/GenBank/DDBJ whole genome shotgun (WGS) entry which is preliminary data.</text>
</comment>
<feature type="non-terminal residue" evidence="2">
    <location>
        <position position="277"/>
    </location>
</feature>
<sequence length="277" mass="31972">DPDGYYTTELRTARLDEIKSYLWLAGPPNCGRPLHRQQLLGRDIIITEDPNEHLTRIFIKPLPIFLFNLDCWTRKICKTKQLHEAACGFLLSYAWLVRHESDLRIAREMGLLPDFIHWATWTEFISETLEHIDLQSLSDVSPRYQYGELRLSRLNKIYYITRYTWKGFVRGYITTPTWSQDFFARNFAWLLAVFAVMSVVLSAMQVVLAVARGSRAFGNASYGFAIVSLFLAAGTALVVLLLWAILFVYHLFSAHMNNRNVMTERKSFANSEGNSKC</sequence>
<proteinExistence type="predicted"/>
<dbReference type="PANTHER" id="PTHR34414">
    <property type="entry name" value="HET DOMAIN-CONTAINING PROTEIN-RELATED"/>
    <property type="match status" value="1"/>
</dbReference>
<name>A0A8H8RFD7_9HELO</name>
<organism evidence="2 3">
    <name type="scientific">Lachnellula subtilissima</name>
    <dbReference type="NCBI Taxonomy" id="602034"/>
    <lineage>
        <taxon>Eukaryota</taxon>
        <taxon>Fungi</taxon>
        <taxon>Dikarya</taxon>
        <taxon>Ascomycota</taxon>
        <taxon>Pezizomycotina</taxon>
        <taxon>Leotiomycetes</taxon>
        <taxon>Helotiales</taxon>
        <taxon>Lachnaceae</taxon>
        <taxon>Lachnellula</taxon>
    </lineage>
</organism>
<evidence type="ECO:0000313" key="2">
    <source>
        <dbReference type="EMBL" id="TVY34370.1"/>
    </source>
</evidence>
<keyword evidence="3" id="KW-1185">Reference proteome</keyword>
<dbReference type="EMBL" id="QGMJ01000655">
    <property type="protein sequence ID" value="TVY34370.1"/>
    <property type="molecule type" value="Genomic_DNA"/>
</dbReference>
<feature type="transmembrane region" description="Helical" evidence="1">
    <location>
        <begin position="222"/>
        <end position="252"/>
    </location>
</feature>
<dbReference type="InterPro" id="IPR046536">
    <property type="entry name" value="DUF6601"/>
</dbReference>